<evidence type="ECO:0000256" key="1">
    <source>
        <dbReference type="SAM" id="Phobius"/>
    </source>
</evidence>
<protein>
    <recommendedName>
        <fullName evidence="3">DUF4760 domain-containing protein</fullName>
    </recommendedName>
</protein>
<gene>
    <name evidence="2" type="ORF">METZ01_LOCUS73061</name>
</gene>
<keyword evidence="1" id="KW-1133">Transmembrane helix</keyword>
<reference evidence="2" key="1">
    <citation type="submission" date="2018-05" db="EMBL/GenBank/DDBJ databases">
        <authorList>
            <person name="Lanie J.A."/>
            <person name="Ng W.-L."/>
            <person name="Kazmierczak K.M."/>
            <person name="Andrzejewski T.M."/>
            <person name="Davidsen T.M."/>
            <person name="Wayne K.J."/>
            <person name="Tettelin H."/>
            <person name="Glass J.I."/>
            <person name="Rusch D."/>
            <person name="Podicherti R."/>
            <person name="Tsui H.-C.T."/>
            <person name="Winkler M.E."/>
        </authorList>
    </citation>
    <scope>NUCLEOTIDE SEQUENCE</scope>
</reference>
<evidence type="ECO:0000313" key="2">
    <source>
        <dbReference type="EMBL" id="SVA20207.1"/>
    </source>
</evidence>
<name>A0A381TYW4_9ZZZZ</name>
<keyword evidence="1" id="KW-0812">Transmembrane</keyword>
<proteinExistence type="predicted"/>
<dbReference type="AlphaFoldDB" id="A0A381TYW4"/>
<evidence type="ECO:0008006" key="3">
    <source>
        <dbReference type="Google" id="ProtNLM"/>
    </source>
</evidence>
<sequence>MSYTALGAIGEFIAGLATVITLVYLVFQIRLNNRLAISTLEHKLNSRVYDRRLAISRDTEFSEFLAKDWNSTDLTKVERTKISQYVTMLIGDAREVFIQDKLGFVSRDSHTLKARISLLKMGIMENVTSKSVWANYRNVVEPDFARYFEEHIFPDGIEDIGKEHPLYKPHKQ</sequence>
<keyword evidence="1" id="KW-0472">Membrane</keyword>
<accession>A0A381TYW4</accession>
<dbReference type="EMBL" id="UINC01005266">
    <property type="protein sequence ID" value="SVA20207.1"/>
    <property type="molecule type" value="Genomic_DNA"/>
</dbReference>
<feature type="transmembrane region" description="Helical" evidence="1">
    <location>
        <begin position="6"/>
        <end position="27"/>
    </location>
</feature>
<organism evidence="2">
    <name type="scientific">marine metagenome</name>
    <dbReference type="NCBI Taxonomy" id="408172"/>
    <lineage>
        <taxon>unclassified sequences</taxon>
        <taxon>metagenomes</taxon>
        <taxon>ecological metagenomes</taxon>
    </lineage>
</organism>